<dbReference type="Proteomes" id="UP001059663">
    <property type="component" value="Chromosome"/>
</dbReference>
<proteinExistence type="predicted"/>
<name>A0AC61U5N1_9MICO</name>
<gene>
    <name evidence="1" type="ORF">LP422_03335</name>
</gene>
<sequence>MSHNIGRHRAAGRYNPVSEIGQIVSHAGTPIAKGTAVFAASGGLIAAIAVPAQAADSATVVDSAPVQGHVAGRSGHRTQRHLLVHPGGHRLRQARGHARRQADRPDPRAAACPRRARAGPARGRRR</sequence>
<dbReference type="EMBL" id="CP087977">
    <property type="protein sequence ID" value="UUZ45284.1"/>
    <property type="molecule type" value="Genomic_DNA"/>
</dbReference>
<reference evidence="1" key="1">
    <citation type="submission" date="2021-11" db="EMBL/GenBank/DDBJ databases">
        <title>Study of the species diversity of bacterial strains isolated from a unique natural object - Shulgan-Tash cave (Bashkiria).</title>
        <authorList>
            <person name="Sazanova A.L."/>
            <person name="Chirak E.R."/>
            <person name="Safronova V.I."/>
        </authorList>
    </citation>
    <scope>NUCLEOTIDE SEQUENCE</scope>
    <source>
        <strain evidence="1">P1</strain>
    </source>
</reference>
<evidence type="ECO:0000313" key="1">
    <source>
        <dbReference type="EMBL" id="UUZ45284.1"/>
    </source>
</evidence>
<protein>
    <submittedName>
        <fullName evidence="1">Uncharacterized protein</fullName>
    </submittedName>
</protein>
<accession>A0AC61U5N1</accession>
<organism evidence="1 2">
    <name type="scientific">Janibacter limosus</name>
    <dbReference type="NCBI Taxonomy" id="53458"/>
    <lineage>
        <taxon>Bacteria</taxon>
        <taxon>Bacillati</taxon>
        <taxon>Actinomycetota</taxon>
        <taxon>Actinomycetes</taxon>
        <taxon>Micrococcales</taxon>
        <taxon>Intrasporangiaceae</taxon>
        <taxon>Janibacter</taxon>
    </lineage>
</organism>
<evidence type="ECO:0000313" key="2">
    <source>
        <dbReference type="Proteomes" id="UP001059663"/>
    </source>
</evidence>